<dbReference type="InterPro" id="IPR000805">
    <property type="entry name" value="Glyco_hydro_26"/>
</dbReference>
<dbReference type="PRINTS" id="PR00739">
    <property type="entry name" value="GLHYDRLASE26"/>
</dbReference>
<evidence type="ECO:0000259" key="6">
    <source>
        <dbReference type="PROSITE" id="PS51175"/>
    </source>
</evidence>
<keyword evidence="3 4" id="KW-0326">Glycosidase</keyword>
<evidence type="ECO:0000256" key="1">
    <source>
        <dbReference type="ARBA" id="ARBA00007754"/>
    </source>
</evidence>
<dbReference type="Gene3D" id="2.60.120.260">
    <property type="entry name" value="Galactose-binding domain-like"/>
    <property type="match status" value="2"/>
</dbReference>
<dbReference type="PROSITE" id="PS51764">
    <property type="entry name" value="GH26"/>
    <property type="match status" value="1"/>
</dbReference>
<comment type="similarity">
    <text evidence="1 4">Belongs to the glycosyl hydrolase 26 family.</text>
</comment>
<dbReference type="Gene3D" id="3.20.20.80">
    <property type="entry name" value="Glycosidases"/>
    <property type="match status" value="1"/>
</dbReference>
<dbReference type="EMBL" id="JBHULN010000006">
    <property type="protein sequence ID" value="MFD2571479.1"/>
    <property type="molecule type" value="Genomic_DNA"/>
</dbReference>
<dbReference type="InterPro" id="IPR008979">
    <property type="entry name" value="Galactose-bd-like_sf"/>
</dbReference>
<dbReference type="PANTHER" id="PTHR40079:SF4">
    <property type="entry name" value="GH26 DOMAIN-CONTAINING PROTEIN-RELATED"/>
    <property type="match status" value="1"/>
</dbReference>
<dbReference type="PROSITE" id="PS51175">
    <property type="entry name" value="CBM6"/>
    <property type="match status" value="1"/>
</dbReference>
<dbReference type="SUPFAM" id="SSF49785">
    <property type="entry name" value="Galactose-binding domain-like"/>
    <property type="match status" value="2"/>
</dbReference>
<dbReference type="InterPro" id="IPR017853">
    <property type="entry name" value="GH"/>
</dbReference>
<protein>
    <submittedName>
        <fullName evidence="8">Glycosyl hydrolase</fullName>
    </submittedName>
</protein>
<evidence type="ECO:0000256" key="2">
    <source>
        <dbReference type="ARBA" id="ARBA00022801"/>
    </source>
</evidence>
<dbReference type="Pfam" id="PF16990">
    <property type="entry name" value="CBM_35"/>
    <property type="match status" value="2"/>
</dbReference>
<evidence type="ECO:0000313" key="9">
    <source>
        <dbReference type="Proteomes" id="UP001597469"/>
    </source>
</evidence>
<dbReference type="RefSeq" id="WP_381523063.1">
    <property type="nucleotide sequence ID" value="NZ_JBHULN010000006.1"/>
</dbReference>
<accession>A0ABW5M470</accession>
<keyword evidence="9" id="KW-1185">Reference proteome</keyword>
<gene>
    <name evidence="8" type="ORF">ACFSUS_12590</name>
</gene>
<sequence length="960" mass="104430">MLTFLPNFYRLTTQRWLLAFLVSLCWFSAFAAPGDIKLEAESATLTGVNAVTTVPGYSGSGYVWDFDNAADNIAYTFPATAGEYELTIVYYSPYGEKHTTLNVNSVTSDQTFVGTNNSFGSLVVGKFLLKEGQNTVSLTNGWGYYGIDYIIFTPVSAKPPTVVPVVNGRIEAELGDLNGVNVATTPAGFSGSGYVTGFDSGTDKIVLSFSATAGLYDIGIGYTAPFGQKGFDIQVNEGRGTGMFMANPGFASVTGGKFLLRDGLNTITVNQGWGYFGIDYIQLTPATAPLPIKPPKTLVDAKATPSTRSLFSYIVDQYGSKVLSGQHDDLAYVLEQTGKEPAIASYDLIEYSPSRVQFGSNPTGQSERFINWAKKGDGRGIITLAWHWNAPTDLINQAPDRLWWSGFYTRATTFDLSAALADKSGERYNLLLRDIDVIATELKKFRDADIPVLWRPLHEAPGGWFWWGAKGPGPFKELWRIMYDRLTNYHNLHNLIWVYTGTDQPNMDWYPGDEYVDVLGLDIYADPAANLSGNWANTQSALNGKKLATLSETGNLPKPENIRGFATWWSWFAVWTGNDYIRKQPLDLLKAVYNDKDVITRDELPDWRAYGQLQVQAPTYDCTTGAITFKSTGGDGTPVEYKAIGVKDWSTDPNGFVDEAVRKDPKLIQLLARQSGQVASYTFDLPAACPTTPPTGGALTVLAPTYDCQTGAITFKSAGGDGTPIEYMAIGIKTWSTDPNGVVEAGLRGDPKPIELLARQNGVVASFTFDLQLMCPTKPVQPAPTNDALVMLAPTYNCATGAIKFNTQGGTGNPIEYMAIGVMVWSTNPYGTVEPGLRGDPKVIELMAKQGGVVVTYSFDLPNACPSGARRPALTDSPLNVNVLGNPARDNLKFEVTGATGQSLRLILTDIHGREIHVRQIEQAGATESISVPLDRQSSGMLLLRASTPTQLKTVKIVKE</sequence>
<evidence type="ECO:0000256" key="3">
    <source>
        <dbReference type="ARBA" id="ARBA00023295"/>
    </source>
</evidence>
<comment type="caution">
    <text evidence="8">The sequence shown here is derived from an EMBL/GenBank/DDBJ whole genome shotgun (WGS) entry which is preliminary data.</text>
</comment>
<dbReference type="PANTHER" id="PTHR40079">
    <property type="entry name" value="MANNAN ENDO-1,4-BETA-MANNOSIDASE E-RELATED"/>
    <property type="match status" value="1"/>
</dbReference>
<dbReference type="Pfam" id="PF02156">
    <property type="entry name" value="Glyco_hydro_26"/>
    <property type="match status" value="1"/>
</dbReference>
<name>A0ABW5M470_9BACT</name>
<evidence type="ECO:0000256" key="5">
    <source>
        <dbReference type="SAM" id="SignalP"/>
    </source>
</evidence>
<keyword evidence="5" id="KW-0732">Signal</keyword>
<evidence type="ECO:0000259" key="7">
    <source>
        <dbReference type="PROSITE" id="PS51764"/>
    </source>
</evidence>
<dbReference type="InterPro" id="IPR005084">
    <property type="entry name" value="CBM6"/>
</dbReference>
<evidence type="ECO:0000313" key="8">
    <source>
        <dbReference type="EMBL" id="MFD2571479.1"/>
    </source>
</evidence>
<reference evidence="9" key="1">
    <citation type="journal article" date="2019" name="Int. J. Syst. Evol. Microbiol.">
        <title>The Global Catalogue of Microorganisms (GCM) 10K type strain sequencing project: providing services to taxonomists for standard genome sequencing and annotation.</title>
        <authorList>
            <consortium name="The Broad Institute Genomics Platform"/>
            <consortium name="The Broad Institute Genome Sequencing Center for Infectious Disease"/>
            <person name="Wu L."/>
            <person name="Ma J."/>
        </authorList>
    </citation>
    <scope>NUCLEOTIDE SEQUENCE [LARGE SCALE GENOMIC DNA]</scope>
    <source>
        <strain evidence="9">KCTC 42805</strain>
    </source>
</reference>
<dbReference type="Proteomes" id="UP001597469">
    <property type="component" value="Unassembled WGS sequence"/>
</dbReference>
<feature type="active site" description="Nucleophile" evidence="4">
    <location>
        <position position="552"/>
    </location>
</feature>
<feature type="chain" id="PRO_5046244267" evidence="5">
    <location>
        <begin position="32"/>
        <end position="960"/>
    </location>
</feature>
<dbReference type="CDD" id="cd04086">
    <property type="entry name" value="CBM35_mannanase-like"/>
    <property type="match status" value="2"/>
</dbReference>
<feature type="active site" description="Proton donor" evidence="4">
    <location>
        <position position="459"/>
    </location>
</feature>
<keyword evidence="2 4" id="KW-0378">Hydrolase</keyword>
<proteinExistence type="inferred from homology"/>
<dbReference type="InterPro" id="IPR022790">
    <property type="entry name" value="GH26_dom"/>
</dbReference>
<dbReference type="SUPFAM" id="SSF51445">
    <property type="entry name" value="(Trans)glycosidases"/>
    <property type="match status" value="1"/>
</dbReference>
<organism evidence="8 9">
    <name type="scientific">Spirosoma soli</name>
    <dbReference type="NCBI Taxonomy" id="1770529"/>
    <lineage>
        <taxon>Bacteria</taxon>
        <taxon>Pseudomonadati</taxon>
        <taxon>Bacteroidota</taxon>
        <taxon>Cytophagia</taxon>
        <taxon>Cytophagales</taxon>
        <taxon>Cytophagaceae</taxon>
        <taxon>Spirosoma</taxon>
    </lineage>
</organism>
<evidence type="ECO:0000256" key="4">
    <source>
        <dbReference type="PROSITE-ProRule" id="PRU01100"/>
    </source>
</evidence>
<feature type="signal peptide" evidence="5">
    <location>
        <begin position="1"/>
        <end position="31"/>
    </location>
</feature>
<dbReference type="GO" id="GO:0016787">
    <property type="term" value="F:hydrolase activity"/>
    <property type="evidence" value="ECO:0007669"/>
    <property type="project" value="UniProtKB-KW"/>
</dbReference>
<feature type="domain" description="GH26" evidence="7">
    <location>
        <begin position="292"/>
        <end position="602"/>
    </location>
</feature>
<feature type="domain" description="CBM6" evidence="6">
    <location>
        <begin position="36"/>
        <end position="153"/>
    </location>
</feature>